<accession>A0A0E9Y2L7</accession>
<proteinExistence type="predicted"/>
<sequence>MSLTVWGSTYRLASRSELVT</sequence>
<dbReference type="EMBL" id="GBXM01000072">
    <property type="protein sequence ID" value="JAI08506.1"/>
    <property type="molecule type" value="Transcribed_RNA"/>
</dbReference>
<protein>
    <submittedName>
        <fullName evidence="1">Uncharacterized protein</fullName>
    </submittedName>
</protein>
<evidence type="ECO:0000313" key="1">
    <source>
        <dbReference type="EMBL" id="JAI08506.1"/>
    </source>
</evidence>
<organism evidence="1">
    <name type="scientific">Anguilla anguilla</name>
    <name type="common">European freshwater eel</name>
    <name type="synonym">Muraena anguilla</name>
    <dbReference type="NCBI Taxonomy" id="7936"/>
    <lineage>
        <taxon>Eukaryota</taxon>
        <taxon>Metazoa</taxon>
        <taxon>Chordata</taxon>
        <taxon>Craniata</taxon>
        <taxon>Vertebrata</taxon>
        <taxon>Euteleostomi</taxon>
        <taxon>Actinopterygii</taxon>
        <taxon>Neopterygii</taxon>
        <taxon>Teleostei</taxon>
        <taxon>Anguilliformes</taxon>
        <taxon>Anguillidae</taxon>
        <taxon>Anguilla</taxon>
    </lineage>
</organism>
<reference evidence="1" key="2">
    <citation type="journal article" date="2015" name="Fish Shellfish Immunol.">
        <title>Early steps in the European eel (Anguilla anguilla)-Vibrio vulnificus interaction in the gills: Role of the RtxA13 toxin.</title>
        <authorList>
            <person name="Callol A."/>
            <person name="Pajuelo D."/>
            <person name="Ebbesson L."/>
            <person name="Teles M."/>
            <person name="MacKenzie S."/>
            <person name="Amaro C."/>
        </authorList>
    </citation>
    <scope>NUCLEOTIDE SEQUENCE</scope>
</reference>
<dbReference type="AlphaFoldDB" id="A0A0E9Y2L7"/>
<name>A0A0E9Y2L7_ANGAN</name>
<reference evidence="1" key="1">
    <citation type="submission" date="2014-11" db="EMBL/GenBank/DDBJ databases">
        <authorList>
            <person name="Amaro Gonzalez C."/>
        </authorList>
    </citation>
    <scope>NUCLEOTIDE SEQUENCE</scope>
</reference>